<dbReference type="SUPFAM" id="SSF53474">
    <property type="entry name" value="alpha/beta-Hydrolases"/>
    <property type="match status" value="1"/>
</dbReference>
<sequence length="359" mass="40252">MSAERPETPPLSDLPTAFDPYTCVRRGLCPVTQLRPQGPEILESHSLYYEQHGKGTKHKVVFIMGLNSSSFAWEPQVQYFGRDGFDAPAGKGPWIVGKDKSGLGATVLVFDNRGVGNSGYPKGPYTTSGMAEDLIVLLDYLGWKGKRELDIVGISLGGMIAQEVAYRIPERIASLVLTVTTPGGHVWNNFPPWSGVKSLARLTFIADPVKKVPLVMDMLYPRKWLEEKDEDDPQGRINRATQTESWLRRVAITKPQQFFGGISQMAAGLTHRVTPDRLRKISSSIPKVTIVTGDDDNLVDPSKSRRLKASMPEAELLVWEVTGHGINHQRYRKFNELLERTWEEGRKRIEEEPDKWGVN</sequence>
<feature type="domain" description="AB hydrolase-1" evidence="1">
    <location>
        <begin position="83"/>
        <end position="328"/>
    </location>
</feature>
<dbReference type="InterPro" id="IPR050471">
    <property type="entry name" value="AB_hydrolase"/>
</dbReference>
<dbReference type="Pfam" id="PF00561">
    <property type="entry name" value="Abhydrolase_1"/>
    <property type="match status" value="1"/>
</dbReference>
<keyword evidence="3" id="KW-1185">Reference proteome</keyword>
<dbReference type="Proteomes" id="UP000290288">
    <property type="component" value="Unassembled WGS sequence"/>
</dbReference>
<dbReference type="Gene3D" id="3.40.50.1820">
    <property type="entry name" value="alpha/beta hydrolase"/>
    <property type="match status" value="1"/>
</dbReference>
<dbReference type="PANTHER" id="PTHR43433:SF5">
    <property type="entry name" value="AB HYDROLASE-1 DOMAIN-CONTAINING PROTEIN"/>
    <property type="match status" value="1"/>
</dbReference>
<protein>
    <recommendedName>
        <fullName evidence="1">AB hydrolase-1 domain-containing protein</fullName>
    </recommendedName>
</protein>
<dbReference type="STRING" id="2316362.A0A4Q2DJF5"/>
<name>A0A4Q2DJF5_9AGAR</name>
<dbReference type="EMBL" id="SDEE01000209">
    <property type="protein sequence ID" value="RXW19322.1"/>
    <property type="molecule type" value="Genomic_DNA"/>
</dbReference>
<comment type="caution">
    <text evidence="2">The sequence shown here is derived from an EMBL/GenBank/DDBJ whole genome shotgun (WGS) entry which is preliminary data.</text>
</comment>
<dbReference type="PANTHER" id="PTHR43433">
    <property type="entry name" value="HYDROLASE, ALPHA/BETA FOLD FAMILY PROTEIN"/>
    <property type="match status" value="1"/>
</dbReference>
<evidence type="ECO:0000313" key="3">
    <source>
        <dbReference type="Proteomes" id="UP000290288"/>
    </source>
</evidence>
<accession>A0A4Q2DJF5</accession>
<evidence type="ECO:0000313" key="2">
    <source>
        <dbReference type="EMBL" id="RXW19322.1"/>
    </source>
</evidence>
<proteinExistence type="predicted"/>
<dbReference type="InterPro" id="IPR029058">
    <property type="entry name" value="AB_hydrolase_fold"/>
</dbReference>
<dbReference type="InterPro" id="IPR000073">
    <property type="entry name" value="AB_hydrolase_1"/>
</dbReference>
<organism evidence="2 3">
    <name type="scientific">Candolleomyces aberdarensis</name>
    <dbReference type="NCBI Taxonomy" id="2316362"/>
    <lineage>
        <taxon>Eukaryota</taxon>
        <taxon>Fungi</taxon>
        <taxon>Dikarya</taxon>
        <taxon>Basidiomycota</taxon>
        <taxon>Agaricomycotina</taxon>
        <taxon>Agaricomycetes</taxon>
        <taxon>Agaricomycetidae</taxon>
        <taxon>Agaricales</taxon>
        <taxon>Agaricineae</taxon>
        <taxon>Psathyrellaceae</taxon>
        <taxon>Candolleomyces</taxon>
    </lineage>
</organism>
<dbReference type="OrthoDB" id="19657at2759"/>
<dbReference type="PRINTS" id="PR00111">
    <property type="entry name" value="ABHYDROLASE"/>
</dbReference>
<gene>
    <name evidence="2" type="ORF">EST38_g6548</name>
</gene>
<dbReference type="AlphaFoldDB" id="A0A4Q2DJF5"/>
<evidence type="ECO:0000259" key="1">
    <source>
        <dbReference type="Pfam" id="PF00561"/>
    </source>
</evidence>
<reference evidence="2 3" key="1">
    <citation type="submission" date="2019-01" db="EMBL/GenBank/DDBJ databases">
        <title>Draft genome sequence of Psathyrella aberdarensis IHI B618.</title>
        <authorList>
            <person name="Buettner E."/>
            <person name="Kellner H."/>
        </authorList>
    </citation>
    <scope>NUCLEOTIDE SEQUENCE [LARGE SCALE GENOMIC DNA]</scope>
    <source>
        <strain evidence="2 3">IHI B618</strain>
    </source>
</reference>